<evidence type="ECO:0000313" key="3">
    <source>
        <dbReference type="EMBL" id="MBZ3891397.1"/>
    </source>
</evidence>
<dbReference type="InterPro" id="IPR013606">
    <property type="entry name" value="I-BAR_dom"/>
</dbReference>
<gene>
    <name evidence="3" type="ORF">SUZIE_212755</name>
</gene>
<name>A0AA41NJA6_SCICA</name>
<evidence type="ECO:0000259" key="2">
    <source>
        <dbReference type="PROSITE" id="PS51338"/>
    </source>
</evidence>
<sequence length="165" mass="18901">MEWPRSGKVPPGLQCRRSWATSSEISSTHQKLSETLDENFKKFHKEIIHELEKKTELDVKYMNATLKRYHAEHRSKLNSLEKSHTELKKIRRKSQGRNARKGDVTTLLMPKEKDGRLYGEDDDTKARGWFPSSYAMSLEENAKESVSMPTPSPAPVRSDSNCGPV</sequence>
<evidence type="ECO:0000256" key="1">
    <source>
        <dbReference type="SAM" id="MobiDB-lite"/>
    </source>
</evidence>
<dbReference type="Gene3D" id="1.20.1270.60">
    <property type="entry name" value="Arfaptin homology (AH) domain/BAR domain"/>
    <property type="match status" value="1"/>
</dbReference>
<dbReference type="GO" id="GO:0007009">
    <property type="term" value="P:plasma membrane organization"/>
    <property type="evidence" value="ECO:0007669"/>
    <property type="project" value="InterPro"/>
</dbReference>
<dbReference type="GO" id="GO:0005829">
    <property type="term" value="C:cytosol"/>
    <property type="evidence" value="ECO:0007669"/>
    <property type="project" value="TreeGrafter"/>
</dbReference>
<organism evidence="3 4">
    <name type="scientific">Sciurus carolinensis</name>
    <name type="common">Eastern gray squirrel</name>
    <dbReference type="NCBI Taxonomy" id="30640"/>
    <lineage>
        <taxon>Eukaryota</taxon>
        <taxon>Metazoa</taxon>
        <taxon>Chordata</taxon>
        <taxon>Craniata</taxon>
        <taxon>Vertebrata</taxon>
        <taxon>Euteleostomi</taxon>
        <taxon>Mammalia</taxon>
        <taxon>Eutheria</taxon>
        <taxon>Euarchontoglires</taxon>
        <taxon>Glires</taxon>
        <taxon>Rodentia</taxon>
        <taxon>Sciuromorpha</taxon>
        <taxon>Sciuridae</taxon>
        <taxon>Sciurinae</taxon>
        <taxon>Sciurini</taxon>
        <taxon>Sciurus</taxon>
    </lineage>
</organism>
<dbReference type="SUPFAM" id="SSF103657">
    <property type="entry name" value="BAR/IMD domain-like"/>
    <property type="match status" value="1"/>
</dbReference>
<dbReference type="PANTHER" id="PTHR14206:SF4">
    <property type="entry name" value="BRAIN-SPECIFIC ANGIOGENESIS INHIBITOR 1-ASSOCIATED PROTEIN 2-LIKE PROTEIN 1"/>
    <property type="match status" value="1"/>
</dbReference>
<feature type="compositionally biased region" description="Basic and acidic residues" evidence="1">
    <location>
        <begin position="75"/>
        <end position="88"/>
    </location>
</feature>
<evidence type="ECO:0000313" key="4">
    <source>
        <dbReference type="Proteomes" id="UP001166674"/>
    </source>
</evidence>
<keyword evidence="4" id="KW-1185">Reference proteome</keyword>
<dbReference type="InterPro" id="IPR027681">
    <property type="entry name" value="IRSp53/IRTKS/Pinkbar"/>
</dbReference>
<proteinExistence type="predicted"/>
<dbReference type="Proteomes" id="UP001166674">
    <property type="component" value="Unassembled WGS sequence"/>
</dbReference>
<dbReference type="AlphaFoldDB" id="A0AA41NJA6"/>
<feature type="region of interest" description="Disordered" evidence="1">
    <location>
        <begin position="1"/>
        <end position="31"/>
    </location>
</feature>
<dbReference type="Pfam" id="PF08397">
    <property type="entry name" value="IMD"/>
    <property type="match status" value="1"/>
</dbReference>
<feature type="region of interest" description="Disordered" evidence="1">
    <location>
        <begin position="75"/>
        <end position="122"/>
    </location>
</feature>
<dbReference type="GO" id="GO:0051764">
    <property type="term" value="P:actin crosslink formation"/>
    <property type="evidence" value="ECO:0007669"/>
    <property type="project" value="TreeGrafter"/>
</dbReference>
<feature type="compositionally biased region" description="Basic and acidic residues" evidence="1">
    <location>
        <begin position="110"/>
        <end position="119"/>
    </location>
</feature>
<feature type="compositionally biased region" description="Polar residues" evidence="1">
    <location>
        <begin position="19"/>
        <end position="30"/>
    </location>
</feature>
<feature type="compositionally biased region" description="Basic residues" evidence="1">
    <location>
        <begin position="89"/>
        <end position="99"/>
    </location>
</feature>
<dbReference type="InterPro" id="IPR027267">
    <property type="entry name" value="AH/BAR_dom_sf"/>
</dbReference>
<comment type="caution">
    <text evidence="3">The sequence shown here is derived from an EMBL/GenBank/DDBJ whole genome shotgun (WGS) entry which is preliminary data.</text>
</comment>
<dbReference type="GO" id="GO:0030838">
    <property type="term" value="P:positive regulation of actin filament polymerization"/>
    <property type="evidence" value="ECO:0007669"/>
    <property type="project" value="TreeGrafter"/>
</dbReference>
<feature type="domain" description="IMD" evidence="2">
    <location>
        <begin position="24"/>
        <end position="95"/>
    </location>
</feature>
<dbReference type="EMBL" id="JAATJV010448539">
    <property type="protein sequence ID" value="MBZ3891397.1"/>
    <property type="molecule type" value="Genomic_DNA"/>
</dbReference>
<feature type="region of interest" description="Disordered" evidence="1">
    <location>
        <begin position="140"/>
        <end position="165"/>
    </location>
</feature>
<reference evidence="3" key="1">
    <citation type="submission" date="2020-03" db="EMBL/GenBank/DDBJ databases">
        <title>Studies in the Genomics of Life Span.</title>
        <authorList>
            <person name="Glass D."/>
        </authorList>
    </citation>
    <scope>NUCLEOTIDE SEQUENCE</scope>
    <source>
        <strain evidence="3">SUZIE</strain>
        <tissue evidence="3">Muscle</tissue>
    </source>
</reference>
<dbReference type="PANTHER" id="PTHR14206">
    <property type="entry name" value="BRAIN-SPECIFIC ANGIOGENESIS INHIBITOR 1-ASSOCIATED PROTEIN 2"/>
    <property type="match status" value="1"/>
</dbReference>
<accession>A0AA41NJA6</accession>
<dbReference type="PROSITE" id="PS51338">
    <property type="entry name" value="IMD"/>
    <property type="match status" value="1"/>
</dbReference>
<dbReference type="InterPro" id="IPR036028">
    <property type="entry name" value="SH3-like_dom_sf"/>
</dbReference>
<dbReference type="GO" id="GO:0005654">
    <property type="term" value="C:nucleoplasm"/>
    <property type="evidence" value="ECO:0007669"/>
    <property type="project" value="TreeGrafter"/>
</dbReference>
<protein>
    <submittedName>
        <fullName evidence="3">Brain-specific angiogenesis inhibitor 1-associated protein 2-like protein 1</fullName>
    </submittedName>
</protein>
<dbReference type="SUPFAM" id="SSF50044">
    <property type="entry name" value="SH3-domain"/>
    <property type="match status" value="1"/>
</dbReference>
<dbReference type="GO" id="GO:0051017">
    <property type="term" value="P:actin filament bundle assembly"/>
    <property type="evidence" value="ECO:0007669"/>
    <property type="project" value="TreeGrafter"/>
</dbReference>